<evidence type="ECO:0000313" key="6">
    <source>
        <dbReference type="Proteomes" id="UP000625210"/>
    </source>
</evidence>
<dbReference type="Gene3D" id="3.40.50.2300">
    <property type="match status" value="2"/>
</dbReference>
<organism evidence="5 6">
    <name type="scientific">Marinithermofilum abyssi</name>
    <dbReference type="NCBI Taxonomy" id="1571185"/>
    <lineage>
        <taxon>Bacteria</taxon>
        <taxon>Bacillati</taxon>
        <taxon>Bacillota</taxon>
        <taxon>Bacilli</taxon>
        <taxon>Bacillales</taxon>
        <taxon>Thermoactinomycetaceae</taxon>
        <taxon>Marinithermofilum</taxon>
    </lineage>
</organism>
<dbReference type="EMBL" id="BMHQ01000002">
    <property type="protein sequence ID" value="GGE06791.1"/>
    <property type="molecule type" value="Genomic_DNA"/>
</dbReference>
<evidence type="ECO:0000259" key="4">
    <source>
        <dbReference type="PROSITE" id="PS50932"/>
    </source>
</evidence>
<evidence type="ECO:0000256" key="3">
    <source>
        <dbReference type="ARBA" id="ARBA00023163"/>
    </source>
</evidence>
<dbReference type="SUPFAM" id="SSF53822">
    <property type="entry name" value="Periplasmic binding protein-like I"/>
    <property type="match status" value="1"/>
</dbReference>
<dbReference type="InterPro" id="IPR010982">
    <property type="entry name" value="Lambda_DNA-bd_dom_sf"/>
</dbReference>
<dbReference type="InterPro" id="IPR046335">
    <property type="entry name" value="LacI/GalR-like_sensor"/>
</dbReference>
<dbReference type="PROSITE" id="PS50932">
    <property type="entry name" value="HTH_LACI_2"/>
    <property type="match status" value="1"/>
</dbReference>
<sequence>MSITIKDIAKQAGVSVTTVSRALNGYPDIKPETRQRILRIAAEANYHPSAIARSLVMKKSRAIGLIISELTDLGSGYHMLFDVIRGVNDQAMALGYDLILSATDPEQQREIPYIELCQRRQLEGVVLMGVRTDDPYLKEVLDASVPCALVDIPLTADSCTYVTLDNVQGAKLAVQHLVERGHRRIGLINGHNQAFVSRERWKGYGEGLKEAGIPLREEWVAYGDFEQESGAECIENLLAADPELTAVFCASDIMAIGAIQRLKQLGKRVPEDVAVVGFDGLELTQFLTPSVTTIVQPRHRFGVEAVNLLVRMMAGETPEPIILNPELREGQSTGK</sequence>
<dbReference type="GO" id="GO:0000976">
    <property type="term" value="F:transcription cis-regulatory region binding"/>
    <property type="evidence" value="ECO:0007669"/>
    <property type="project" value="TreeGrafter"/>
</dbReference>
<dbReference type="AlphaFoldDB" id="A0A8J2YBR7"/>
<protein>
    <submittedName>
        <fullName evidence="5">LacI family transcriptional regulator</fullName>
    </submittedName>
</protein>
<evidence type="ECO:0000313" key="5">
    <source>
        <dbReference type="EMBL" id="GGE06791.1"/>
    </source>
</evidence>
<reference evidence="5" key="1">
    <citation type="journal article" date="2014" name="Int. J. Syst. Evol. Microbiol.">
        <title>Complete genome sequence of Corynebacterium casei LMG S-19264T (=DSM 44701T), isolated from a smear-ripened cheese.</title>
        <authorList>
            <consortium name="US DOE Joint Genome Institute (JGI-PGF)"/>
            <person name="Walter F."/>
            <person name="Albersmeier A."/>
            <person name="Kalinowski J."/>
            <person name="Ruckert C."/>
        </authorList>
    </citation>
    <scope>NUCLEOTIDE SEQUENCE</scope>
    <source>
        <strain evidence="5">CGMCC 1.15179</strain>
    </source>
</reference>
<feature type="domain" description="HTH lacI-type" evidence="4">
    <location>
        <begin position="3"/>
        <end position="57"/>
    </location>
</feature>
<dbReference type="PANTHER" id="PTHR30146">
    <property type="entry name" value="LACI-RELATED TRANSCRIPTIONAL REPRESSOR"/>
    <property type="match status" value="1"/>
</dbReference>
<name>A0A8J2YBR7_9BACL</name>
<dbReference type="RefSeq" id="WP_188646345.1">
    <property type="nucleotide sequence ID" value="NZ_BMHQ01000002.1"/>
</dbReference>
<gene>
    <name evidence="5" type="ORF">GCM10011571_04930</name>
</gene>
<dbReference type="InterPro" id="IPR000843">
    <property type="entry name" value="HTH_LacI"/>
</dbReference>
<dbReference type="CDD" id="cd01392">
    <property type="entry name" value="HTH_LacI"/>
    <property type="match status" value="1"/>
</dbReference>
<comment type="caution">
    <text evidence="5">The sequence shown here is derived from an EMBL/GenBank/DDBJ whole genome shotgun (WGS) entry which is preliminary data.</text>
</comment>
<dbReference type="Pfam" id="PF13377">
    <property type="entry name" value="Peripla_BP_3"/>
    <property type="match status" value="1"/>
</dbReference>
<accession>A0A8J2YBR7</accession>
<evidence type="ECO:0000256" key="1">
    <source>
        <dbReference type="ARBA" id="ARBA00023015"/>
    </source>
</evidence>
<proteinExistence type="predicted"/>
<dbReference type="SUPFAM" id="SSF47413">
    <property type="entry name" value="lambda repressor-like DNA-binding domains"/>
    <property type="match status" value="1"/>
</dbReference>
<keyword evidence="3" id="KW-0804">Transcription</keyword>
<keyword evidence="6" id="KW-1185">Reference proteome</keyword>
<dbReference type="GO" id="GO:0003700">
    <property type="term" value="F:DNA-binding transcription factor activity"/>
    <property type="evidence" value="ECO:0007669"/>
    <property type="project" value="TreeGrafter"/>
</dbReference>
<dbReference type="Proteomes" id="UP000625210">
    <property type="component" value="Unassembled WGS sequence"/>
</dbReference>
<dbReference type="PROSITE" id="PS00356">
    <property type="entry name" value="HTH_LACI_1"/>
    <property type="match status" value="1"/>
</dbReference>
<dbReference type="PANTHER" id="PTHR30146:SF109">
    <property type="entry name" value="HTH-TYPE TRANSCRIPTIONAL REGULATOR GALS"/>
    <property type="match status" value="1"/>
</dbReference>
<keyword evidence="2" id="KW-0238">DNA-binding</keyword>
<dbReference type="Gene3D" id="1.10.260.40">
    <property type="entry name" value="lambda repressor-like DNA-binding domains"/>
    <property type="match status" value="1"/>
</dbReference>
<evidence type="ECO:0000256" key="2">
    <source>
        <dbReference type="ARBA" id="ARBA00023125"/>
    </source>
</evidence>
<keyword evidence="1" id="KW-0805">Transcription regulation</keyword>
<dbReference type="SMART" id="SM00354">
    <property type="entry name" value="HTH_LACI"/>
    <property type="match status" value="1"/>
</dbReference>
<dbReference type="InterPro" id="IPR028082">
    <property type="entry name" value="Peripla_BP_I"/>
</dbReference>
<dbReference type="PRINTS" id="PR00036">
    <property type="entry name" value="HTHLACI"/>
</dbReference>
<reference evidence="5" key="2">
    <citation type="submission" date="2020-09" db="EMBL/GenBank/DDBJ databases">
        <authorList>
            <person name="Sun Q."/>
            <person name="Zhou Y."/>
        </authorList>
    </citation>
    <scope>NUCLEOTIDE SEQUENCE</scope>
    <source>
        <strain evidence="5">CGMCC 1.15179</strain>
    </source>
</reference>
<dbReference type="CDD" id="cd06267">
    <property type="entry name" value="PBP1_LacI_sugar_binding-like"/>
    <property type="match status" value="1"/>
</dbReference>
<dbReference type="Pfam" id="PF00356">
    <property type="entry name" value="LacI"/>
    <property type="match status" value="1"/>
</dbReference>